<reference evidence="4" key="1">
    <citation type="journal article" date="2004" name="Nature">
        <title>Genome duplication in the teleost fish Tetraodon nigroviridis reveals the early vertebrate proto-karyotype.</title>
        <authorList>
            <person name="Jaillon O."/>
            <person name="Aury J.-M."/>
            <person name="Brunet F."/>
            <person name="Petit J.-L."/>
            <person name="Stange-Thomann N."/>
            <person name="Mauceli E."/>
            <person name="Bouneau L."/>
            <person name="Fischer C."/>
            <person name="Ozouf-Costaz C."/>
            <person name="Bernot A."/>
            <person name="Nicaud S."/>
            <person name="Jaffe D."/>
            <person name="Fisher S."/>
            <person name="Lutfalla G."/>
            <person name="Dossat C."/>
            <person name="Segurens B."/>
            <person name="Dasilva C."/>
            <person name="Salanoubat M."/>
            <person name="Levy M."/>
            <person name="Boudet N."/>
            <person name="Castellano S."/>
            <person name="Anthouard V."/>
            <person name="Jubin C."/>
            <person name="Castelli V."/>
            <person name="Katinka M."/>
            <person name="Vacherie B."/>
            <person name="Biemont C."/>
            <person name="Skalli Z."/>
            <person name="Cattolico L."/>
            <person name="Poulain J."/>
            <person name="De Berardinis V."/>
            <person name="Cruaud C."/>
            <person name="Duprat S."/>
            <person name="Brottier P."/>
            <person name="Coutanceau J.-P."/>
            <person name="Gouzy J."/>
            <person name="Parra G."/>
            <person name="Lardier G."/>
            <person name="Chapple C."/>
            <person name="McKernan K.J."/>
            <person name="McEwan P."/>
            <person name="Bosak S."/>
            <person name="Kellis M."/>
            <person name="Volff J.-N."/>
            <person name="Guigo R."/>
            <person name="Zody M.C."/>
            <person name="Mesirov J."/>
            <person name="Lindblad-Toh K."/>
            <person name="Birren B."/>
            <person name="Nusbaum C."/>
            <person name="Kahn D."/>
            <person name="Robinson-Rechavi M."/>
            <person name="Laudet V."/>
            <person name="Schachter V."/>
            <person name="Quetier F."/>
            <person name="Saurin W."/>
            <person name="Scarpelli C."/>
            <person name="Wincker P."/>
            <person name="Lander E.S."/>
            <person name="Weissenbach J."/>
            <person name="Roest Crollius H."/>
        </authorList>
    </citation>
    <scope>NUCLEOTIDE SEQUENCE [LARGE SCALE GENOMIC DNA]</scope>
</reference>
<dbReference type="EMBL" id="CAAE01014995">
    <property type="protein sequence ID" value="CAG08089.1"/>
    <property type="molecule type" value="Genomic_DNA"/>
</dbReference>
<evidence type="ECO:0000313" key="4">
    <source>
        <dbReference type="EMBL" id="CAG08089.1"/>
    </source>
</evidence>
<keyword evidence="2" id="KW-0650">Protein phosphatase inhibitor</keyword>
<gene>
    <name evidence="4" type="ORF">GSTENG00028961001</name>
</gene>
<dbReference type="InterPro" id="IPR007062">
    <property type="entry name" value="PPI-2"/>
</dbReference>
<comment type="similarity">
    <text evidence="1">Belongs to the protein phosphatase inhibitor 2 family.</text>
</comment>
<feature type="non-terminal residue" evidence="4">
    <location>
        <position position="1"/>
    </location>
</feature>
<evidence type="ECO:0000256" key="1">
    <source>
        <dbReference type="ARBA" id="ARBA00005472"/>
    </source>
</evidence>
<proteinExistence type="inferred from homology"/>
<protein>
    <submittedName>
        <fullName evidence="4">(spotted green pufferfish) hypothetical protein</fullName>
    </submittedName>
</protein>
<dbReference type="PANTHER" id="PTHR12398">
    <property type="entry name" value="PROTEIN PHOSPHATASE INHIBITOR"/>
    <property type="match status" value="1"/>
</dbReference>
<dbReference type="AlphaFoldDB" id="Q4RU43"/>
<feature type="compositionally biased region" description="Acidic residues" evidence="3">
    <location>
        <begin position="78"/>
        <end position="90"/>
    </location>
</feature>
<dbReference type="KEGG" id="tng:GSTEN00028961G001"/>
<feature type="compositionally biased region" description="Acidic residues" evidence="3">
    <location>
        <begin position="125"/>
        <end position="147"/>
    </location>
</feature>
<dbReference type="Gene3D" id="6.10.250.1050">
    <property type="match status" value="2"/>
</dbReference>
<name>Q4RU43_TETNG</name>
<feature type="region of interest" description="Disordered" evidence="3">
    <location>
        <begin position="120"/>
        <end position="157"/>
    </location>
</feature>
<organism evidence="4">
    <name type="scientific">Tetraodon nigroviridis</name>
    <name type="common">Spotted green pufferfish</name>
    <name type="synonym">Chelonodon nigroviridis</name>
    <dbReference type="NCBI Taxonomy" id="99883"/>
    <lineage>
        <taxon>Eukaryota</taxon>
        <taxon>Metazoa</taxon>
        <taxon>Chordata</taxon>
        <taxon>Craniata</taxon>
        <taxon>Vertebrata</taxon>
        <taxon>Euteleostomi</taxon>
        <taxon>Actinopterygii</taxon>
        <taxon>Neopterygii</taxon>
        <taxon>Teleostei</taxon>
        <taxon>Neoteleostei</taxon>
        <taxon>Acanthomorphata</taxon>
        <taxon>Eupercaria</taxon>
        <taxon>Tetraodontiformes</taxon>
        <taxon>Tetradontoidea</taxon>
        <taxon>Tetraodontidae</taxon>
        <taxon>Tetraodon</taxon>
    </lineage>
</organism>
<dbReference type="Pfam" id="PF04979">
    <property type="entry name" value="IPP-2"/>
    <property type="match status" value="1"/>
</dbReference>
<dbReference type="OrthoDB" id="551302at2759"/>
<comment type="caution">
    <text evidence="4">The sequence shown here is derived from an EMBL/GenBank/DDBJ whole genome shotgun (WGS) entry which is preliminary data.</text>
</comment>
<accession>Q4RU43</accession>
<dbReference type="GO" id="GO:0004864">
    <property type="term" value="F:protein phosphatase inhibitor activity"/>
    <property type="evidence" value="ECO:0007669"/>
    <property type="project" value="UniProtKB-KW"/>
</dbReference>
<feature type="region of interest" description="Disordered" evidence="3">
    <location>
        <begin position="22"/>
        <end position="101"/>
    </location>
</feature>
<reference evidence="4" key="2">
    <citation type="submission" date="2004-02" db="EMBL/GenBank/DDBJ databases">
        <authorList>
            <consortium name="Genoscope"/>
            <consortium name="Whitehead Institute Centre for Genome Research"/>
        </authorList>
    </citation>
    <scope>NUCLEOTIDE SEQUENCE</scope>
</reference>
<evidence type="ECO:0000256" key="3">
    <source>
        <dbReference type="SAM" id="MobiDB-lite"/>
    </source>
</evidence>
<evidence type="ECO:0000256" key="2">
    <source>
        <dbReference type="ARBA" id="ARBA00023272"/>
    </source>
</evidence>
<sequence>KKSQKWDEMNILATYHPADKDYGLMKIDEPNTPYNRMVGDEDDEGALSDSDGQGGLAADDLASKLVAAESAEPRFMQEEEESSEEEEEELSPEKQAQKKYFQMRRKMHYNEGMNIKLARQLIASELEDEEDADEEMKDDTEETEEISVDPPQEGEQP</sequence>
<dbReference type="GO" id="GO:0009966">
    <property type="term" value="P:regulation of signal transduction"/>
    <property type="evidence" value="ECO:0007669"/>
    <property type="project" value="InterPro"/>
</dbReference>
<dbReference type="PANTHER" id="PTHR12398:SF20">
    <property type="entry name" value="PROTEIN PHOSPHATASE 1 REGULATORY INHIBITOR SUBUNIT 2"/>
    <property type="match status" value="1"/>
</dbReference>